<feature type="region of interest" description="Disordered" evidence="1">
    <location>
        <begin position="38"/>
        <end position="70"/>
    </location>
</feature>
<dbReference type="Proteomes" id="UP001596058">
    <property type="component" value="Unassembled WGS sequence"/>
</dbReference>
<evidence type="ECO:0008006" key="4">
    <source>
        <dbReference type="Google" id="ProtNLM"/>
    </source>
</evidence>
<proteinExistence type="predicted"/>
<accession>A0ABW1CQS8</accession>
<gene>
    <name evidence="2" type="ORF">ACFPZ3_29855</name>
</gene>
<organism evidence="2 3">
    <name type="scientific">Nonomuraea insulae</name>
    <dbReference type="NCBI Taxonomy" id="1616787"/>
    <lineage>
        <taxon>Bacteria</taxon>
        <taxon>Bacillati</taxon>
        <taxon>Actinomycetota</taxon>
        <taxon>Actinomycetes</taxon>
        <taxon>Streptosporangiales</taxon>
        <taxon>Streptosporangiaceae</taxon>
        <taxon>Nonomuraea</taxon>
    </lineage>
</organism>
<dbReference type="RefSeq" id="WP_379517595.1">
    <property type="nucleotide sequence ID" value="NZ_JBHSPA010000034.1"/>
</dbReference>
<feature type="compositionally biased region" description="Basic and acidic residues" evidence="1">
    <location>
        <begin position="57"/>
        <end position="70"/>
    </location>
</feature>
<reference evidence="3" key="1">
    <citation type="journal article" date="2019" name="Int. J. Syst. Evol. Microbiol.">
        <title>The Global Catalogue of Microorganisms (GCM) 10K type strain sequencing project: providing services to taxonomists for standard genome sequencing and annotation.</title>
        <authorList>
            <consortium name="The Broad Institute Genomics Platform"/>
            <consortium name="The Broad Institute Genome Sequencing Center for Infectious Disease"/>
            <person name="Wu L."/>
            <person name="Ma J."/>
        </authorList>
    </citation>
    <scope>NUCLEOTIDE SEQUENCE [LARGE SCALE GENOMIC DNA]</scope>
    <source>
        <strain evidence="3">CCUG 53903</strain>
    </source>
</reference>
<evidence type="ECO:0000313" key="2">
    <source>
        <dbReference type="EMBL" id="MFC5828091.1"/>
    </source>
</evidence>
<dbReference type="EMBL" id="JBHSPA010000034">
    <property type="protein sequence ID" value="MFC5828091.1"/>
    <property type="molecule type" value="Genomic_DNA"/>
</dbReference>
<sequence>MQQVRLETAYGHILLSCRTTVDDGLMILDRAAREAAQHGLTHQLRSIEGIQRTTAGETRHPRHGDQGAAK</sequence>
<name>A0ABW1CQS8_9ACTN</name>
<keyword evidence="3" id="KW-1185">Reference proteome</keyword>
<evidence type="ECO:0000256" key="1">
    <source>
        <dbReference type="SAM" id="MobiDB-lite"/>
    </source>
</evidence>
<comment type="caution">
    <text evidence="2">The sequence shown here is derived from an EMBL/GenBank/DDBJ whole genome shotgun (WGS) entry which is preliminary data.</text>
</comment>
<evidence type="ECO:0000313" key="3">
    <source>
        <dbReference type="Proteomes" id="UP001596058"/>
    </source>
</evidence>
<protein>
    <recommendedName>
        <fullName evidence="4">BON domain-containing protein</fullName>
    </recommendedName>
</protein>